<reference evidence="1" key="1">
    <citation type="journal article" date="2021" name="Proc. Natl. Acad. Sci. U.S.A.">
        <title>A Catalog of Tens of Thousands of Viruses from Human Metagenomes Reveals Hidden Associations with Chronic Diseases.</title>
        <authorList>
            <person name="Tisza M.J."/>
            <person name="Buck C.B."/>
        </authorList>
    </citation>
    <scope>NUCLEOTIDE SEQUENCE</scope>
    <source>
        <strain evidence="1">CtRkj24</strain>
    </source>
</reference>
<organism evidence="1">
    <name type="scientific">Podoviridae sp. ctRkj24</name>
    <dbReference type="NCBI Taxonomy" id="2823559"/>
    <lineage>
        <taxon>Viruses</taxon>
        <taxon>Duplodnaviria</taxon>
        <taxon>Heunggongvirae</taxon>
        <taxon>Uroviricota</taxon>
        <taxon>Caudoviricetes</taxon>
    </lineage>
</organism>
<evidence type="ECO:0000313" key="1">
    <source>
        <dbReference type="EMBL" id="DAD67185.1"/>
    </source>
</evidence>
<proteinExistence type="predicted"/>
<accession>A0A8S5LB72</accession>
<protein>
    <submittedName>
        <fullName evidence="1">Uncharacterized protein</fullName>
    </submittedName>
</protein>
<dbReference type="EMBL" id="BK014671">
    <property type="protein sequence ID" value="DAD67185.1"/>
    <property type="molecule type" value="Genomic_DNA"/>
</dbReference>
<sequence>MSFSFQRTISFRCFASITRYTSSPVPPRMIPFNGKGGMQFKELFHKAQELCLIASALCLPRLDEPRVELPIFGRDKPQRNNVLPAPTRIRYLLCHVDCFRTVERVAQDRLPILLVDFLFQNHKISCLQGYALNLRPLLENSHIAAHINELFKQDFIRTGRREAQSTSGVLFEHSGQLLYTDFQLIILSFVTLLIIRAFHHYDGIFQFHRYSSNTKGLTPNR</sequence>
<name>A0A8S5LB72_9CAUD</name>